<keyword evidence="12" id="KW-1015">Disulfide bond</keyword>
<dbReference type="InterPro" id="IPR009003">
    <property type="entry name" value="Peptidase_S1_PA"/>
</dbReference>
<dbReference type="GO" id="GO:0030195">
    <property type="term" value="P:negative regulation of blood coagulation"/>
    <property type="evidence" value="ECO:0007669"/>
    <property type="project" value="TreeGrafter"/>
</dbReference>
<gene>
    <name evidence="25" type="primary">PROC</name>
</gene>
<dbReference type="GeneID" id="104987166"/>
<reference evidence="25" key="1">
    <citation type="submission" date="2025-08" db="UniProtKB">
        <authorList>
            <consortium name="RefSeq"/>
        </authorList>
    </citation>
    <scope>IDENTIFICATION</scope>
    <source>
        <tissue evidence="25">Blood</tissue>
    </source>
</reference>
<keyword evidence="24" id="KW-1185">Reference proteome</keyword>
<comment type="subunit">
    <text evidence="16">Synthesized as a single chain precursor, which is cleaved into a light chain and a heavy chain held together by a disulfide bond. The enzyme is then activated by thrombin, which cleaves a tetradecapeptide from the amino end of the heavy chain; this reaction, which occurs at the surface of endothelial cells, is strongly promoted by thrombomodulin.</text>
</comment>
<evidence type="ECO:0000256" key="13">
    <source>
        <dbReference type="ARBA" id="ARBA00023180"/>
    </source>
</evidence>
<evidence type="ECO:0000313" key="25">
    <source>
        <dbReference type="RefSeq" id="XP_010836256.1"/>
    </source>
</evidence>
<dbReference type="InterPro" id="IPR050442">
    <property type="entry name" value="Peptidase_S1_coag_factors"/>
</dbReference>
<dbReference type="FunFam" id="2.40.10.10:FF:000256">
    <property type="entry name" value="Vitamin K-dependent protein C"/>
    <property type="match status" value="1"/>
</dbReference>
<feature type="domain" description="Gla" evidence="23">
    <location>
        <begin position="110"/>
        <end position="158"/>
    </location>
</feature>
<dbReference type="GO" id="GO:0005509">
    <property type="term" value="F:calcium ion binding"/>
    <property type="evidence" value="ECO:0007669"/>
    <property type="project" value="InterPro"/>
</dbReference>
<keyword evidence="6" id="KW-0356">Hemostasis</keyword>
<keyword evidence="4" id="KW-0964">Secreted</keyword>
<dbReference type="Gene3D" id="2.40.10.10">
    <property type="entry name" value="Trypsin-like serine proteases"/>
    <property type="match status" value="2"/>
</dbReference>
<keyword evidence="8" id="KW-0256">Endoplasmic reticulum</keyword>
<evidence type="ECO:0000256" key="8">
    <source>
        <dbReference type="ARBA" id="ARBA00022824"/>
    </source>
</evidence>
<keyword evidence="7" id="KW-0378">Hydrolase</keyword>
<dbReference type="FunFam" id="4.10.740.10:FF:000001">
    <property type="entry name" value="vitamin K-dependent protein S"/>
    <property type="match status" value="1"/>
</dbReference>
<evidence type="ECO:0000256" key="7">
    <source>
        <dbReference type="ARBA" id="ARBA00022801"/>
    </source>
</evidence>
<dbReference type="Pfam" id="PF00089">
    <property type="entry name" value="Trypsin"/>
    <property type="match status" value="1"/>
</dbReference>
<evidence type="ECO:0000256" key="9">
    <source>
        <dbReference type="ARBA" id="ARBA00022825"/>
    </source>
</evidence>
<name>A0A6P3H2L1_BISBB</name>
<dbReference type="SMART" id="SM00020">
    <property type="entry name" value="Tryp_SPc"/>
    <property type="match status" value="1"/>
</dbReference>
<comment type="function">
    <text evidence="15">Protein C is a vitamin K-dependent serine protease that regulates blood coagulation by inactivating factors Va and VIIIa in the presence of calcium ions and phospholipids. Exerts a protective effect on the endothelial cell barrier function.</text>
</comment>
<dbReference type="GO" id="GO:0005794">
    <property type="term" value="C:Golgi apparatus"/>
    <property type="evidence" value="ECO:0007669"/>
    <property type="project" value="UniProtKB-SubCell"/>
</dbReference>
<dbReference type="GO" id="GO:0005615">
    <property type="term" value="C:extracellular space"/>
    <property type="evidence" value="ECO:0007669"/>
    <property type="project" value="TreeGrafter"/>
</dbReference>
<evidence type="ECO:0000256" key="2">
    <source>
        <dbReference type="ARBA" id="ARBA00004555"/>
    </source>
</evidence>
<keyword evidence="10" id="KW-0333">Golgi apparatus</keyword>
<dbReference type="InterPro" id="IPR000294">
    <property type="entry name" value="GLA_domain"/>
</dbReference>
<dbReference type="Gene3D" id="2.10.25.10">
    <property type="entry name" value="Laminin"/>
    <property type="match status" value="1"/>
</dbReference>
<dbReference type="PRINTS" id="PR00001">
    <property type="entry name" value="GLABLOOD"/>
</dbReference>
<evidence type="ECO:0000256" key="3">
    <source>
        <dbReference type="ARBA" id="ARBA00004613"/>
    </source>
</evidence>
<dbReference type="SMART" id="SM00069">
    <property type="entry name" value="GLA"/>
    <property type="match status" value="1"/>
</dbReference>
<keyword evidence="5" id="KW-0645">Protease</keyword>
<dbReference type="GO" id="GO:0004252">
    <property type="term" value="F:serine-type endopeptidase activity"/>
    <property type="evidence" value="ECO:0007669"/>
    <property type="project" value="UniProtKB-EC"/>
</dbReference>
<dbReference type="PROSITE" id="PS00135">
    <property type="entry name" value="TRYPSIN_SER"/>
    <property type="match status" value="1"/>
</dbReference>
<dbReference type="OrthoDB" id="9028152at2759"/>
<evidence type="ECO:0000256" key="19">
    <source>
        <dbReference type="ARBA" id="ARBA00041306"/>
    </source>
</evidence>
<dbReference type="InterPro" id="IPR017857">
    <property type="entry name" value="Coagulation_fac-like_Gla_dom"/>
</dbReference>
<evidence type="ECO:0000256" key="14">
    <source>
        <dbReference type="ARBA" id="ARBA00036045"/>
    </source>
</evidence>
<dbReference type="KEGG" id="bbis:104987166"/>
<dbReference type="Gene3D" id="4.10.740.10">
    <property type="entry name" value="Coagulation Factor IX"/>
    <property type="match status" value="1"/>
</dbReference>
<protein>
    <recommendedName>
        <fullName evidence="18">Vitamin K-dependent protein C</fullName>
        <ecNumber evidence="17">3.4.21.69</ecNumber>
    </recommendedName>
    <alternativeName>
        <fullName evidence="21">Anticoagulant protein C</fullName>
    </alternativeName>
    <alternativeName>
        <fullName evidence="19">Autoprothrombin IIA</fullName>
    </alternativeName>
    <alternativeName>
        <fullName evidence="20">Blood coagulation factor XIV</fullName>
    </alternativeName>
</protein>
<evidence type="ECO:0000256" key="4">
    <source>
        <dbReference type="ARBA" id="ARBA00022525"/>
    </source>
</evidence>
<dbReference type="GO" id="GO:0005783">
    <property type="term" value="C:endoplasmic reticulum"/>
    <property type="evidence" value="ECO:0007669"/>
    <property type="project" value="UniProtKB-SubCell"/>
</dbReference>
<evidence type="ECO:0000256" key="6">
    <source>
        <dbReference type="ARBA" id="ARBA00022696"/>
    </source>
</evidence>
<dbReference type="PRINTS" id="PR00722">
    <property type="entry name" value="CHYMOTRYPSIN"/>
</dbReference>
<evidence type="ECO:0000256" key="21">
    <source>
        <dbReference type="ARBA" id="ARBA00042906"/>
    </source>
</evidence>
<dbReference type="InterPro" id="IPR001254">
    <property type="entry name" value="Trypsin_dom"/>
</dbReference>
<keyword evidence="11" id="KW-0094">Blood coagulation</keyword>
<evidence type="ECO:0000256" key="11">
    <source>
        <dbReference type="ARBA" id="ARBA00023084"/>
    </source>
</evidence>
<evidence type="ECO:0000256" key="5">
    <source>
        <dbReference type="ARBA" id="ARBA00022670"/>
    </source>
</evidence>
<evidence type="ECO:0000259" key="23">
    <source>
        <dbReference type="PROSITE" id="PS50998"/>
    </source>
</evidence>
<dbReference type="PROSITE" id="PS50998">
    <property type="entry name" value="GLA_2"/>
    <property type="match status" value="1"/>
</dbReference>
<dbReference type="Pfam" id="PF00594">
    <property type="entry name" value="Gla"/>
    <property type="match status" value="1"/>
</dbReference>
<evidence type="ECO:0000256" key="16">
    <source>
        <dbReference type="ARBA" id="ARBA00038638"/>
    </source>
</evidence>
<evidence type="ECO:0000256" key="15">
    <source>
        <dbReference type="ARBA" id="ARBA00037553"/>
    </source>
</evidence>
<dbReference type="RefSeq" id="XP_010836256.1">
    <property type="nucleotide sequence ID" value="XM_010837954.1"/>
</dbReference>
<dbReference type="PANTHER" id="PTHR24278">
    <property type="entry name" value="COAGULATION FACTOR"/>
    <property type="match status" value="1"/>
</dbReference>
<dbReference type="EC" id="3.4.21.69" evidence="17"/>
<dbReference type="PROSITE" id="PS50240">
    <property type="entry name" value="TRYPSIN_DOM"/>
    <property type="match status" value="1"/>
</dbReference>
<evidence type="ECO:0000256" key="20">
    <source>
        <dbReference type="ARBA" id="ARBA00042403"/>
    </source>
</evidence>
<proteinExistence type="predicted"/>
<dbReference type="PANTHER" id="PTHR24278:SF0">
    <property type="entry name" value="VITAMIN K-DEPENDENT PROTEIN C"/>
    <property type="match status" value="1"/>
</dbReference>
<comment type="subcellular location">
    <subcellularLocation>
        <location evidence="1">Endoplasmic reticulum</location>
    </subcellularLocation>
    <subcellularLocation>
        <location evidence="2">Golgi apparatus</location>
    </subcellularLocation>
    <subcellularLocation>
        <location evidence="3">Secreted</location>
    </subcellularLocation>
</comment>
<dbReference type="FunFam" id="2.10.25.10:FF:000549">
    <property type="entry name" value="Vitamin K-dependent protein C"/>
    <property type="match status" value="1"/>
</dbReference>
<evidence type="ECO:0000256" key="1">
    <source>
        <dbReference type="ARBA" id="ARBA00004240"/>
    </source>
</evidence>
<dbReference type="SUPFAM" id="SSF50494">
    <property type="entry name" value="Trypsin-like serine proteases"/>
    <property type="match status" value="1"/>
</dbReference>
<dbReference type="FunFam" id="2.40.10.10:FF:000365">
    <property type="match status" value="1"/>
</dbReference>
<dbReference type="GO" id="GO:0007596">
    <property type="term" value="P:blood coagulation"/>
    <property type="evidence" value="ECO:0007669"/>
    <property type="project" value="UniProtKB-KW"/>
</dbReference>
<feature type="domain" description="Peptidase S1" evidence="22">
    <location>
        <begin position="372"/>
        <end position="606"/>
    </location>
</feature>
<evidence type="ECO:0000259" key="22">
    <source>
        <dbReference type="PROSITE" id="PS50240"/>
    </source>
</evidence>
<organism evidence="24 25">
    <name type="scientific">Bison bison bison</name>
    <name type="common">North American plains bison</name>
    <dbReference type="NCBI Taxonomy" id="43346"/>
    <lineage>
        <taxon>Eukaryota</taxon>
        <taxon>Metazoa</taxon>
        <taxon>Chordata</taxon>
        <taxon>Craniata</taxon>
        <taxon>Vertebrata</taxon>
        <taxon>Euteleostomi</taxon>
        <taxon>Mammalia</taxon>
        <taxon>Eutheria</taxon>
        <taxon>Laurasiatheria</taxon>
        <taxon>Artiodactyla</taxon>
        <taxon>Ruminantia</taxon>
        <taxon>Pecora</taxon>
        <taxon>Bovidae</taxon>
        <taxon>Bovinae</taxon>
        <taxon>Bison</taxon>
    </lineage>
</organism>
<dbReference type="GO" id="GO:0006508">
    <property type="term" value="P:proteolysis"/>
    <property type="evidence" value="ECO:0007669"/>
    <property type="project" value="UniProtKB-KW"/>
</dbReference>
<dbReference type="CTD" id="5624"/>
<dbReference type="InterPro" id="IPR043504">
    <property type="entry name" value="Peptidase_S1_PA_chymotrypsin"/>
</dbReference>
<dbReference type="InterPro" id="IPR033116">
    <property type="entry name" value="TRYPSIN_SER"/>
</dbReference>
<dbReference type="SUPFAM" id="SSF57630">
    <property type="entry name" value="GLA-domain"/>
    <property type="match status" value="1"/>
</dbReference>
<sequence>MAAGGQPCSFSVAHPKPDKAEIQFSHPFYKRGDGGAVRGLAQQPCPGAGIRSDLVTRPLNQTGGCSFRMWQLTSLLLFVTIWGISSTPAPPDSVFSSSQRAHQVLRIRKRANSFLEELRPGNVERECSEEVCEFEEAREIFQNTEDTVRPPDWVQSMRLRGGTWGSSLGSLGGGQWMPAPCPPSLLGCSHGVNGPTVLVRAHRTPKNNSAMSMKSLGSFGLGSHSVPQEAVQSLFTCNWPPLPPSPLSLWPKGHHCFHAAPLLNCSSGDPSPWPAGRVEPRRPRGALRVCPEVRFSNCSAENGGCAHYCMEEEGRRHCSCAPGYRLEDDHQLCVSKVTFPCGRLGKRMEKKRKTLKRDTNQVDQKDQLDPRIVDGQEAGWGESPWQAVLLDSKKKLVCGAVLIHVSWVLTVAHCLDSRKKLIVRLGEYDMRRWESWEVDLDIKEVIIHPNYTKSTSDNDIALLRLAKPATLSQTIVPICLPDSGLSERKLTQVGQETVVTGWGYRDETKRNRTFVLSFIKVPVVPYNACVHAMENKISENMLCAGILGDPRDACEGDSGGPMVTFFRGTWFLVGLVSWGEGCGRLYNYGVYTKVSRYLDWIYGHIKAQEAPLESQVP</sequence>
<evidence type="ECO:0000256" key="10">
    <source>
        <dbReference type="ARBA" id="ARBA00023034"/>
    </source>
</evidence>
<evidence type="ECO:0000313" key="24">
    <source>
        <dbReference type="Proteomes" id="UP000515208"/>
    </source>
</evidence>
<dbReference type="InterPro" id="IPR035972">
    <property type="entry name" value="GLA-like_dom_SF"/>
</dbReference>
<evidence type="ECO:0000256" key="12">
    <source>
        <dbReference type="ARBA" id="ARBA00023157"/>
    </source>
</evidence>
<dbReference type="AlphaFoldDB" id="A0A6P3H2L1"/>
<dbReference type="CDD" id="cd00190">
    <property type="entry name" value="Tryp_SPc"/>
    <property type="match status" value="1"/>
</dbReference>
<dbReference type="InterPro" id="IPR001314">
    <property type="entry name" value="Peptidase_S1A"/>
</dbReference>
<dbReference type="Proteomes" id="UP000515208">
    <property type="component" value="Unplaced"/>
</dbReference>
<dbReference type="SUPFAM" id="SSF57196">
    <property type="entry name" value="EGF/Laminin"/>
    <property type="match status" value="1"/>
</dbReference>
<evidence type="ECO:0000256" key="18">
    <source>
        <dbReference type="ARBA" id="ARBA00040219"/>
    </source>
</evidence>
<evidence type="ECO:0000256" key="17">
    <source>
        <dbReference type="ARBA" id="ARBA00038995"/>
    </source>
</evidence>
<keyword evidence="9" id="KW-0720">Serine protease</keyword>
<accession>A0A6P3H2L1</accession>
<keyword evidence="13" id="KW-0325">Glycoprotein</keyword>
<comment type="catalytic activity">
    <reaction evidence="14">
        <text>Degradation of blood coagulation factors Va and VIIIa.</text>
        <dbReference type="EC" id="3.4.21.69"/>
    </reaction>
</comment>
<dbReference type="Pfam" id="PF14670">
    <property type="entry name" value="FXa_inhibition"/>
    <property type="match status" value="1"/>
</dbReference>